<protein>
    <submittedName>
        <fullName evidence="1">Type VI secretion system protein ImpG</fullName>
    </submittedName>
</protein>
<dbReference type="PANTHER" id="PTHR35370:SF1">
    <property type="entry name" value="TYPE VI SECRETION SYSTEM COMPONENT TSSF1"/>
    <property type="match status" value="1"/>
</dbReference>
<name>A0AB73IDM5_9BURK</name>
<gene>
    <name evidence="1" type="ORF">J2793_003581</name>
</gene>
<dbReference type="PANTHER" id="PTHR35370">
    <property type="entry name" value="CYTOPLASMIC PROTEIN-RELATED-RELATED"/>
    <property type="match status" value="1"/>
</dbReference>
<sequence>MTKPHQPLADPELLDYYTGELLYAGSRAQEFAAGHLKIAARLGMQAGGIDDPSVERLVQASAFVNARAQMRIDRAPDPFTLRLLESVHPNYVTPLPSMALVQFYPGEGAGQGGEAQTLPRGTPLFSRAQEGQTAVELRTAFDVTVQPLTIAAVTAGGIPPDIPNLYRHVSGGVQVRGSLRLRIRTTHGGPIRALSALDRLPVYLCGAERIASQLFDLIHTATVASITGVPGKFATGELHSVFQDGMRNGRIEHAVEYEGLEPQRSLLPPVHEGMHGHNLLHEYMVFPQRFWFFTLAGLAGGLSRIDEPEAELVLLLSREPGELAQHVDASQFALHCVPVVNLYPAASERLKVASQDSEHRLVPEVTAPDDHLLHSVNHIIGQVDDDATSEAIPFVPQDVALPNDERRDVRRFTVRRELELPADNVRRYATHQPFVRAHTWLSLLRHDHQPDDSGVRYLSLDAWLTNGDLPCTLPRNGRDDLIVHGAKSVASVGFVRPPTMPGPPLARGEAAWKLLRQLNLEYGVFDDEYDEPWPGEGLRMMLEPYLAAGAPQMRHQLDGLIAAQAVPVNDWHRIAGDMQFMRGIGITLEFDEAAFEGWSAFTFALVLERYVARHVSRHSFTRTTFRTKQRGAVFTWPARDGTREVF</sequence>
<dbReference type="InterPro" id="IPR010272">
    <property type="entry name" value="T6SS_TssF"/>
</dbReference>
<comment type="caution">
    <text evidence="1">The sequence shown here is derived from an EMBL/GenBank/DDBJ whole genome shotgun (WGS) entry which is preliminary data.</text>
</comment>
<dbReference type="EMBL" id="JAURTK010000004">
    <property type="protein sequence ID" value="MDP9648135.1"/>
    <property type="molecule type" value="Genomic_DNA"/>
</dbReference>
<dbReference type="Proteomes" id="UP001229486">
    <property type="component" value="Unassembled WGS sequence"/>
</dbReference>
<dbReference type="Pfam" id="PF05947">
    <property type="entry name" value="T6SS_TssF"/>
    <property type="match status" value="1"/>
</dbReference>
<proteinExistence type="predicted"/>
<dbReference type="NCBIfam" id="TIGR03359">
    <property type="entry name" value="VI_chp_6"/>
    <property type="match status" value="1"/>
</dbReference>
<evidence type="ECO:0000313" key="2">
    <source>
        <dbReference type="Proteomes" id="UP001229486"/>
    </source>
</evidence>
<dbReference type="RefSeq" id="WP_392394149.1">
    <property type="nucleotide sequence ID" value="NZ_JAURTK010000004.1"/>
</dbReference>
<dbReference type="PIRSF" id="PIRSF028304">
    <property type="entry name" value="UCP028304"/>
    <property type="match status" value="1"/>
</dbReference>
<accession>A0AB73IDM5</accession>
<dbReference type="AlphaFoldDB" id="A0AB73IDM5"/>
<organism evidence="1 2">
    <name type="scientific">Paraburkholderia caledonica</name>
    <dbReference type="NCBI Taxonomy" id="134536"/>
    <lineage>
        <taxon>Bacteria</taxon>
        <taxon>Pseudomonadati</taxon>
        <taxon>Pseudomonadota</taxon>
        <taxon>Betaproteobacteria</taxon>
        <taxon>Burkholderiales</taxon>
        <taxon>Burkholderiaceae</taxon>
        <taxon>Paraburkholderia</taxon>
    </lineage>
</organism>
<reference evidence="1" key="1">
    <citation type="submission" date="2023-07" db="EMBL/GenBank/DDBJ databases">
        <title>Sorghum-associated microbial communities from plants grown in Nebraska, USA.</title>
        <authorList>
            <person name="Schachtman D."/>
        </authorList>
    </citation>
    <scope>NUCLEOTIDE SEQUENCE</scope>
    <source>
        <strain evidence="1">DS1061</strain>
    </source>
</reference>
<evidence type="ECO:0000313" key="1">
    <source>
        <dbReference type="EMBL" id="MDP9648135.1"/>
    </source>
</evidence>